<comment type="caution">
    <text evidence="1">The sequence shown here is derived from an EMBL/GenBank/DDBJ whole genome shotgun (WGS) entry which is preliminary data.</text>
</comment>
<evidence type="ECO:0000313" key="2">
    <source>
        <dbReference type="Proteomes" id="UP001440984"/>
    </source>
</evidence>
<proteinExistence type="predicted"/>
<evidence type="ECO:0000313" key="1">
    <source>
        <dbReference type="EMBL" id="MEQ0559580.1"/>
    </source>
</evidence>
<sequence length="50" mass="5961">MRGDWIHDWVRVEMDYRAGLPRTAPGQHREPARAWKALWVSVFPPRRAHP</sequence>
<reference evidence="1 2" key="1">
    <citation type="submission" date="2024-05" db="EMBL/GenBank/DDBJ databases">
        <authorList>
            <person name="Zhao H."/>
            <person name="Xu Y."/>
            <person name="Lin S."/>
            <person name="Spain J.C."/>
            <person name="Zhou N.-Y."/>
        </authorList>
    </citation>
    <scope>NUCLEOTIDE SEQUENCE [LARGE SCALE GENOMIC DNA]</scope>
    <source>
        <strain evidence="1 2">NEAU-NG30</strain>
    </source>
</reference>
<accession>A0ABV0LBB9</accession>
<name>A0ABV0LBB9_9PSEU</name>
<protein>
    <submittedName>
        <fullName evidence="1">Uncharacterized protein</fullName>
    </submittedName>
</protein>
<organism evidence="1 2">
    <name type="scientific">Amycolatopsis melonis</name>
    <dbReference type="NCBI Taxonomy" id="3156488"/>
    <lineage>
        <taxon>Bacteria</taxon>
        <taxon>Bacillati</taxon>
        <taxon>Actinomycetota</taxon>
        <taxon>Actinomycetes</taxon>
        <taxon>Pseudonocardiales</taxon>
        <taxon>Pseudonocardiaceae</taxon>
        <taxon>Amycolatopsis</taxon>
    </lineage>
</organism>
<dbReference type="Proteomes" id="UP001440984">
    <property type="component" value="Unassembled WGS sequence"/>
</dbReference>
<dbReference type="EMBL" id="JBDZYD010000003">
    <property type="protein sequence ID" value="MEQ0559580.1"/>
    <property type="molecule type" value="Genomic_DNA"/>
</dbReference>
<gene>
    <name evidence="1" type="ORF">ABJI51_10900</name>
</gene>
<dbReference type="RefSeq" id="WP_348949713.1">
    <property type="nucleotide sequence ID" value="NZ_JBDZYD010000003.1"/>
</dbReference>
<keyword evidence="2" id="KW-1185">Reference proteome</keyword>